<comment type="caution">
    <text evidence="3">The sequence shown here is derived from an EMBL/GenBank/DDBJ whole genome shotgun (WGS) entry which is preliminary data.</text>
</comment>
<feature type="transmembrane region" description="Helical" evidence="2">
    <location>
        <begin position="53"/>
        <end position="71"/>
    </location>
</feature>
<sequence>MSGSCLSFSVSDTRAGKNKAGDSEDDLENVPPINQSVAMAIAGNPFNTLGRNVLISMASLVKFILFNFLIIMTTMNQFPLYVVARNAVVERAVFMRASRRPGRQREPNGYIYQNCHIMKQQYSSFSCILFVPVFFCSQQGKSVATLAADTSRHLLVCFLWVMKNADRNLIQRWTVDMPPSQLNKLLELLTICVSCFEYRVSYGSYCFLNSAEETGFLLSLQKYNKYSCQLHFPNVFSAFT</sequence>
<dbReference type="PANTHER" id="PTHR23317">
    <property type="entry name" value="DEDICATOR OF CYTOKINESIS DOCK"/>
    <property type="match status" value="1"/>
</dbReference>
<feature type="compositionally biased region" description="Polar residues" evidence="1">
    <location>
        <begin position="1"/>
        <end position="12"/>
    </location>
</feature>
<keyword evidence="2" id="KW-0812">Transmembrane</keyword>
<gene>
    <name evidence="3" type="ORF">GOODEAATRI_016305</name>
</gene>
<reference evidence="3 4" key="1">
    <citation type="submission" date="2021-06" db="EMBL/GenBank/DDBJ databases">
        <authorList>
            <person name="Palmer J.M."/>
        </authorList>
    </citation>
    <scope>NUCLEOTIDE SEQUENCE [LARGE SCALE GENOMIC DNA]</scope>
    <source>
        <strain evidence="3 4">GA_2019</strain>
        <tissue evidence="3">Muscle</tissue>
    </source>
</reference>
<evidence type="ECO:0000313" key="4">
    <source>
        <dbReference type="Proteomes" id="UP001476798"/>
    </source>
</evidence>
<feature type="region of interest" description="Disordered" evidence="1">
    <location>
        <begin position="1"/>
        <end position="29"/>
    </location>
</feature>
<dbReference type="PANTHER" id="PTHR23317:SF74">
    <property type="entry name" value="DEDICATOR OF CYTOKINESIS PROTEIN 8"/>
    <property type="match status" value="1"/>
</dbReference>
<dbReference type="InterPro" id="IPR026791">
    <property type="entry name" value="DOCK"/>
</dbReference>
<evidence type="ECO:0000256" key="2">
    <source>
        <dbReference type="SAM" id="Phobius"/>
    </source>
</evidence>
<keyword evidence="2" id="KW-1133">Transmembrane helix</keyword>
<dbReference type="Proteomes" id="UP001476798">
    <property type="component" value="Unassembled WGS sequence"/>
</dbReference>
<name>A0ABV0PP48_9TELE</name>
<evidence type="ECO:0000256" key="1">
    <source>
        <dbReference type="SAM" id="MobiDB-lite"/>
    </source>
</evidence>
<accession>A0ABV0PP48</accession>
<protein>
    <submittedName>
        <fullName evidence="3">Uncharacterized protein</fullName>
    </submittedName>
</protein>
<keyword evidence="2" id="KW-0472">Membrane</keyword>
<keyword evidence="4" id="KW-1185">Reference proteome</keyword>
<proteinExistence type="predicted"/>
<dbReference type="EMBL" id="JAHRIO010081215">
    <property type="protein sequence ID" value="MEQ2185251.1"/>
    <property type="molecule type" value="Genomic_DNA"/>
</dbReference>
<evidence type="ECO:0000313" key="3">
    <source>
        <dbReference type="EMBL" id="MEQ2185251.1"/>
    </source>
</evidence>
<organism evidence="3 4">
    <name type="scientific">Goodea atripinnis</name>
    <dbReference type="NCBI Taxonomy" id="208336"/>
    <lineage>
        <taxon>Eukaryota</taxon>
        <taxon>Metazoa</taxon>
        <taxon>Chordata</taxon>
        <taxon>Craniata</taxon>
        <taxon>Vertebrata</taxon>
        <taxon>Euteleostomi</taxon>
        <taxon>Actinopterygii</taxon>
        <taxon>Neopterygii</taxon>
        <taxon>Teleostei</taxon>
        <taxon>Neoteleostei</taxon>
        <taxon>Acanthomorphata</taxon>
        <taxon>Ovalentaria</taxon>
        <taxon>Atherinomorphae</taxon>
        <taxon>Cyprinodontiformes</taxon>
        <taxon>Goodeidae</taxon>
        <taxon>Goodea</taxon>
    </lineage>
</organism>